<dbReference type="InterPro" id="IPR052701">
    <property type="entry name" value="GAG_Ulvan_Degrading_Sulfatases"/>
</dbReference>
<feature type="compositionally biased region" description="Basic residues" evidence="1">
    <location>
        <begin position="479"/>
        <end position="490"/>
    </location>
</feature>
<dbReference type="CDD" id="cd16145">
    <property type="entry name" value="ARS_like"/>
    <property type="match status" value="1"/>
</dbReference>
<dbReference type="InterPro" id="IPR000917">
    <property type="entry name" value="Sulfatase_N"/>
</dbReference>
<sequence length="490" mass="54314">MRSLLPRATTRRLESSRRWLNRAVLTLLGWLPVGLSLVSAPAAEAAAPGEPPNIIFINADDLGYGDLGCYGQKRINTPAIDRMATQGLRFTDFYAGSTVCAPSRGVLMTGYHVGHARIRGNHKPDMPLAPEDVTVAEVLKDAGYTTAIIGKWGLGEVDSTGYPTRQGFDTFFGYQSQIEAHNFYPEFLHRDGAKQPLGNKLASFNVAEKRVDYSHDLFTEEALGFIEENKDRRFFLYLPYTIPHANNEGGRATGDGMEIPDHGDYASKDWPNPEKGRAAMISRLDSDVGKILAKLDDLDLSTKTIVFFTSDNGPHNEGNSKSTFFDSNGPLRGIKRDLYEGGIRVPMIVRWPGKVPAGKVSDYPWNMCDVLPTLAAIAGTPAPEGIDGISVLPELLGEKQPPHPPMYWEFHERGFSQAARIGKWKGVKRSIDGPIEIYDLDQDLGEEKNVADEYPQIVEQMSEYLHGARTADPNWPMKKPARKKKNPTKK</sequence>
<feature type="region of interest" description="Disordered" evidence="1">
    <location>
        <begin position="468"/>
        <end position="490"/>
    </location>
</feature>
<dbReference type="InterPro" id="IPR017850">
    <property type="entry name" value="Alkaline_phosphatase_core_sf"/>
</dbReference>
<reference evidence="3 4" key="1">
    <citation type="submission" date="2019-02" db="EMBL/GenBank/DDBJ databases">
        <title>Deep-cultivation of Planctomycetes and their phenomic and genomic characterization uncovers novel biology.</title>
        <authorList>
            <person name="Wiegand S."/>
            <person name="Jogler M."/>
            <person name="Boedeker C."/>
            <person name="Pinto D."/>
            <person name="Vollmers J."/>
            <person name="Rivas-Marin E."/>
            <person name="Kohn T."/>
            <person name="Peeters S.H."/>
            <person name="Heuer A."/>
            <person name="Rast P."/>
            <person name="Oberbeckmann S."/>
            <person name="Bunk B."/>
            <person name="Jeske O."/>
            <person name="Meyerdierks A."/>
            <person name="Storesund J.E."/>
            <person name="Kallscheuer N."/>
            <person name="Luecker S."/>
            <person name="Lage O.M."/>
            <person name="Pohl T."/>
            <person name="Merkel B.J."/>
            <person name="Hornburger P."/>
            <person name="Mueller R.-W."/>
            <person name="Bruemmer F."/>
            <person name="Labrenz M."/>
            <person name="Spormann A.M."/>
            <person name="Op den Camp H."/>
            <person name="Overmann J."/>
            <person name="Amann R."/>
            <person name="Jetten M.S.M."/>
            <person name="Mascher T."/>
            <person name="Medema M.H."/>
            <person name="Devos D.P."/>
            <person name="Kaster A.-K."/>
            <person name="Ovreas L."/>
            <person name="Rohde M."/>
            <person name="Galperin M.Y."/>
            <person name="Jogler C."/>
        </authorList>
    </citation>
    <scope>NUCLEOTIDE SEQUENCE [LARGE SCALE GENOMIC DNA]</scope>
    <source>
        <strain evidence="3 4">Pan216</strain>
    </source>
</reference>
<organism evidence="3 4">
    <name type="scientific">Kolteria novifilia</name>
    <dbReference type="NCBI Taxonomy" id="2527975"/>
    <lineage>
        <taxon>Bacteria</taxon>
        <taxon>Pseudomonadati</taxon>
        <taxon>Planctomycetota</taxon>
        <taxon>Planctomycetia</taxon>
        <taxon>Kolteriales</taxon>
        <taxon>Kolteriaceae</taxon>
        <taxon>Kolteria</taxon>
    </lineage>
</organism>
<evidence type="ECO:0000313" key="3">
    <source>
        <dbReference type="EMBL" id="QDU59849.1"/>
    </source>
</evidence>
<dbReference type="PANTHER" id="PTHR43751:SF3">
    <property type="entry name" value="SULFATASE N-TERMINAL DOMAIN-CONTAINING PROTEIN"/>
    <property type="match status" value="1"/>
</dbReference>
<evidence type="ECO:0000313" key="4">
    <source>
        <dbReference type="Proteomes" id="UP000317093"/>
    </source>
</evidence>
<name>A0A518AYQ3_9BACT</name>
<dbReference type="GO" id="GO:0004065">
    <property type="term" value="F:arylsulfatase activity"/>
    <property type="evidence" value="ECO:0007669"/>
    <property type="project" value="UniProtKB-EC"/>
</dbReference>
<dbReference type="KEGG" id="knv:Pan216_06820"/>
<evidence type="ECO:0000256" key="1">
    <source>
        <dbReference type="SAM" id="MobiDB-lite"/>
    </source>
</evidence>
<keyword evidence="3" id="KW-0378">Hydrolase</keyword>
<dbReference type="RefSeq" id="WP_145254788.1">
    <property type="nucleotide sequence ID" value="NZ_CP036279.1"/>
</dbReference>
<protein>
    <submittedName>
        <fullName evidence="3">Arylsulfatase</fullName>
        <ecNumber evidence="3">3.1.6.1</ecNumber>
    </submittedName>
</protein>
<dbReference type="Gene3D" id="3.40.720.10">
    <property type="entry name" value="Alkaline Phosphatase, subunit A"/>
    <property type="match status" value="1"/>
</dbReference>
<dbReference type="Proteomes" id="UP000317093">
    <property type="component" value="Chromosome"/>
</dbReference>
<dbReference type="OrthoDB" id="9783154at2"/>
<feature type="domain" description="Sulfatase N-terminal" evidence="2">
    <location>
        <begin position="52"/>
        <end position="379"/>
    </location>
</feature>
<dbReference type="SUPFAM" id="SSF53649">
    <property type="entry name" value="Alkaline phosphatase-like"/>
    <property type="match status" value="1"/>
</dbReference>
<dbReference type="Gene3D" id="3.30.1120.10">
    <property type="match status" value="1"/>
</dbReference>
<dbReference type="PANTHER" id="PTHR43751">
    <property type="entry name" value="SULFATASE"/>
    <property type="match status" value="1"/>
</dbReference>
<proteinExistence type="predicted"/>
<evidence type="ECO:0000259" key="2">
    <source>
        <dbReference type="Pfam" id="PF00884"/>
    </source>
</evidence>
<dbReference type="EC" id="3.1.6.1" evidence="3"/>
<dbReference type="AlphaFoldDB" id="A0A518AYQ3"/>
<accession>A0A518AYQ3</accession>
<keyword evidence="4" id="KW-1185">Reference proteome</keyword>
<dbReference type="EMBL" id="CP036279">
    <property type="protein sequence ID" value="QDU59849.1"/>
    <property type="molecule type" value="Genomic_DNA"/>
</dbReference>
<dbReference type="Pfam" id="PF00884">
    <property type="entry name" value="Sulfatase"/>
    <property type="match status" value="1"/>
</dbReference>
<gene>
    <name evidence="3" type="primary">atsA_5</name>
    <name evidence="3" type="ORF">Pan216_06820</name>
</gene>